<dbReference type="OrthoDB" id="6548885at2"/>
<feature type="signal peptide" evidence="1">
    <location>
        <begin position="1"/>
        <end position="20"/>
    </location>
</feature>
<dbReference type="AlphaFoldDB" id="A0A506PXA2"/>
<dbReference type="Proteomes" id="UP000317747">
    <property type="component" value="Unassembled WGS sequence"/>
</dbReference>
<organism evidence="2 3">
    <name type="scientific">Pantoea deleyi</name>
    <dbReference type="NCBI Taxonomy" id="470932"/>
    <lineage>
        <taxon>Bacteria</taxon>
        <taxon>Pseudomonadati</taxon>
        <taxon>Pseudomonadota</taxon>
        <taxon>Gammaproteobacteria</taxon>
        <taxon>Enterobacterales</taxon>
        <taxon>Erwiniaceae</taxon>
        <taxon>Pantoea</taxon>
    </lineage>
</organism>
<evidence type="ECO:0000313" key="2">
    <source>
        <dbReference type="EMBL" id="TPV38137.1"/>
    </source>
</evidence>
<evidence type="ECO:0000256" key="1">
    <source>
        <dbReference type="SAM" id="SignalP"/>
    </source>
</evidence>
<proteinExistence type="predicted"/>
<accession>A0A506PXA2</accession>
<keyword evidence="1" id="KW-0732">Signal</keyword>
<name>A0A506PXA2_9GAMM</name>
<reference evidence="2 3" key="1">
    <citation type="submission" date="2019-06" db="EMBL/GenBank/DDBJ databases">
        <title>Taxogenomics and systematics of the genus Pantoea.</title>
        <authorList>
            <person name="Tambong J.T."/>
        </authorList>
    </citation>
    <scope>NUCLEOTIDE SEQUENCE [LARGE SCALE GENOMIC DNA]</scope>
    <source>
        <strain evidence="2 3">LMG 24200</strain>
    </source>
</reference>
<comment type="caution">
    <text evidence="2">The sequence shown here is derived from an EMBL/GenBank/DDBJ whole genome shotgun (WGS) entry which is preliminary data.</text>
</comment>
<dbReference type="RefSeq" id="WP_128086074.1">
    <property type="nucleotide sequence ID" value="NZ_CP071405.1"/>
</dbReference>
<feature type="chain" id="PRO_5023051042" evidence="1">
    <location>
        <begin position="21"/>
        <end position="135"/>
    </location>
</feature>
<evidence type="ECO:0000313" key="3">
    <source>
        <dbReference type="Proteomes" id="UP000317747"/>
    </source>
</evidence>
<protein>
    <submittedName>
        <fullName evidence="2">Uncharacterized protein</fullName>
    </submittedName>
</protein>
<gene>
    <name evidence="2" type="ORF">FJW01_18245</name>
</gene>
<keyword evidence="3" id="KW-1185">Reference proteome</keyword>
<dbReference type="EMBL" id="VHJA01000067">
    <property type="protein sequence ID" value="TPV38137.1"/>
    <property type="molecule type" value="Genomic_DNA"/>
</dbReference>
<sequence>MRLHLALISSALIFSSGAVAQTSDISTLKNKLKPWQPSEVSLKDDQLMIVIPANNIDDESYNAIISSGVCSPIWTKDASANYLKKIKAINVTNKFKASGYSFENPLTTCNEMGKLMDKPARAMLFGNTHIFKGGE</sequence>